<feature type="transmembrane region" description="Helical" evidence="10">
    <location>
        <begin position="36"/>
        <end position="57"/>
    </location>
</feature>
<comment type="subcellular location">
    <subcellularLocation>
        <location evidence="1 10">Golgi apparatus membrane</location>
        <topology evidence="1 10">Single-pass type II membrane protein</topology>
    </subcellularLocation>
</comment>
<dbReference type="EMBL" id="CALNXI010002082">
    <property type="protein sequence ID" value="CAH3182729.1"/>
    <property type="molecule type" value="Genomic_DNA"/>
</dbReference>
<dbReference type="Proteomes" id="UP001159427">
    <property type="component" value="Unassembled WGS sequence"/>
</dbReference>
<evidence type="ECO:0000313" key="11">
    <source>
        <dbReference type="EMBL" id="CAH3182729.1"/>
    </source>
</evidence>
<name>A0ABN8RX96_9CNID</name>
<sequence>MWLDIALFFRGFFVPSIVNATERYNIARLSGLNNPMTLIIVAIIFASALAWMAFVNFTTTWANPIPIVIMVAVKNQTEINDTDNSDIDETLHQLIDFKDLGRNKRVVLLLIIVTTAPARFERRQAIRETWWKHCSGNQAQVECVFMTDGLITDRIQRNLILNEKDKYKDINLQPLKGGRGRFGFRFLNQIKWAAAKFNFQYLLRIDDDYFLCSKRLLSELPLRPKQNLVWGFFHCKIGITWLDEAFMIFSEDIIQKFLAQNESSMLCHPHADQQVMLWLSSIPNKTYFHDARLHHEPPASHVPRFSHISNVCDSHLGAHGAYGKTMYHLGLRANDNAKGVSAIPDFVKYCENTTFDHRVFSREWRFRPKPCKDNPTWNLGDEMWFGKEVGQGN</sequence>
<dbReference type="Gene3D" id="3.90.550.50">
    <property type="match status" value="1"/>
</dbReference>
<evidence type="ECO:0000313" key="12">
    <source>
        <dbReference type="Proteomes" id="UP001159427"/>
    </source>
</evidence>
<keyword evidence="4" id="KW-0808">Transferase</keyword>
<accession>A0ABN8RX96</accession>
<evidence type="ECO:0000256" key="1">
    <source>
        <dbReference type="ARBA" id="ARBA00004323"/>
    </source>
</evidence>
<dbReference type="Pfam" id="PF01762">
    <property type="entry name" value="Galactosyl_T"/>
    <property type="match status" value="1"/>
</dbReference>
<dbReference type="InterPro" id="IPR002659">
    <property type="entry name" value="Glyco_trans_31"/>
</dbReference>
<evidence type="ECO:0000256" key="2">
    <source>
        <dbReference type="ARBA" id="ARBA00008661"/>
    </source>
</evidence>
<evidence type="ECO:0000256" key="7">
    <source>
        <dbReference type="ARBA" id="ARBA00022989"/>
    </source>
</evidence>
<evidence type="ECO:0000256" key="3">
    <source>
        <dbReference type="ARBA" id="ARBA00022676"/>
    </source>
</evidence>
<proteinExistence type="inferred from homology"/>
<evidence type="ECO:0000256" key="10">
    <source>
        <dbReference type="RuleBase" id="RU363063"/>
    </source>
</evidence>
<organism evidence="11 12">
    <name type="scientific">Porites evermanni</name>
    <dbReference type="NCBI Taxonomy" id="104178"/>
    <lineage>
        <taxon>Eukaryota</taxon>
        <taxon>Metazoa</taxon>
        <taxon>Cnidaria</taxon>
        <taxon>Anthozoa</taxon>
        <taxon>Hexacorallia</taxon>
        <taxon>Scleractinia</taxon>
        <taxon>Fungiina</taxon>
        <taxon>Poritidae</taxon>
        <taxon>Porites</taxon>
    </lineage>
</organism>
<keyword evidence="8 10" id="KW-0333">Golgi apparatus</keyword>
<gene>
    <name evidence="11" type="ORF">PEVE_00014370</name>
</gene>
<keyword evidence="9 10" id="KW-0472">Membrane</keyword>
<evidence type="ECO:0000256" key="9">
    <source>
        <dbReference type="ARBA" id="ARBA00023136"/>
    </source>
</evidence>
<evidence type="ECO:0000256" key="6">
    <source>
        <dbReference type="ARBA" id="ARBA00022968"/>
    </source>
</evidence>
<protein>
    <recommendedName>
        <fullName evidence="10">Hexosyltransferase</fullName>
        <ecNumber evidence="10">2.4.1.-</ecNumber>
    </recommendedName>
</protein>
<keyword evidence="12" id="KW-1185">Reference proteome</keyword>
<keyword evidence="5 10" id="KW-0812">Transmembrane</keyword>
<evidence type="ECO:0000256" key="5">
    <source>
        <dbReference type="ARBA" id="ARBA00022692"/>
    </source>
</evidence>
<dbReference type="PANTHER" id="PTHR11214">
    <property type="entry name" value="BETA-1,3-N-ACETYLGLUCOSAMINYLTRANSFERASE"/>
    <property type="match status" value="1"/>
</dbReference>
<keyword evidence="6 10" id="KW-0735">Signal-anchor</keyword>
<evidence type="ECO:0000256" key="8">
    <source>
        <dbReference type="ARBA" id="ARBA00023034"/>
    </source>
</evidence>
<evidence type="ECO:0000256" key="4">
    <source>
        <dbReference type="ARBA" id="ARBA00022679"/>
    </source>
</evidence>
<keyword evidence="7 10" id="KW-1133">Transmembrane helix</keyword>
<dbReference type="EC" id="2.4.1.-" evidence="10"/>
<reference evidence="11 12" key="1">
    <citation type="submission" date="2022-05" db="EMBL/GenBank/DDBJ databases">
        <authorList>
            <consortium name="Genoscope - CEA"/>
            <person name="William W."/>
        </authorList>
    </citation>
    <scope>NUCLEOTIDE SEQUENCE [LARGE SCALE GENOMIC DNA]</scope>
</reference>
<comment type="similarity">
    <text evidence="2 10">Belongs to the glycosyltransferase 31 family.</text>
</comment>
<dbReference type="PANTHER" id="PTHR11214:SF3">
    <property type="entry name" value="BETA-1,3-GALACTOSYLTRANSFERASE 6"/>
    <property type="match status" value="1"/>
</dbReference>
<keyword evidence="3 10" id="KW-0328">Glycosyltransferase</keyword>
<comment type="caution">
    <text evidence="11">The sequence shown here is derived from an EMBL/GenBank/DDBJ whole genome shotgun (WGS) entry which is preliminary data.</text>
</comment>